<dbReference type="PATRIC" id="fig|587753.9.peg.4334"/>
<accession>A0A0A6D6T2</accession>
<dbReference type="PANTHER" id="PTHR30367">
    <property type="entry name" value="P-HYDROXYBENZOIC ACID EFFLUX PUMP SUBUNIT AAEA-RELATED"/>
    <property type="match status" value="1"/>
</dbReference>
<comment type="similarity">
    <text evidence="1">Belongs to the membrane fusion protein (MFP) (TC 8.A.1) family.</text>
</comment>
<dbReference type="OrthoDB" id="286173at2"/>
<evidence type="ECO:0000256" key="3">
    <source>
        <dbReference type="SAM" id="Phobius"/>
    </source>
</evidence>
<evidence type="ECO:0000313" key="5">
    <source>
        <dbReference type="EMBL" id="KHA70437.1"/>
    </source>
</evidence>
<dbReference type="Gene3D" id="1.10.287.470">
    <property type="entry name" value="Helix hairpin bin"/>
    <property type="match status" value="1"/>
</dbReference>
<dbReference type="AlphaFoldDB" id="A0A0A6D6T2"/>
<feature type="coiled-coil region" evidence="2">
    <location>
        <begin position="134"/>
        <end position="161"/>
    </location>
</feature>
<dbReference type="InterPro" id="IPR050393">
    <property type="entry name" value="MFP_Efflux_Pump"/>
</dbReference>
<keyword evidence="3" id="KW-0472">Membrane</keyword>
<organism evidence="5 6">
    <name type="scientific">Pseudomonas chlororaphis</name>
    <dbReference type="NCBI Taxonomy" id="587753"/>
    <lineage>
        <taxon>Bacteria</taxon>
        <taxon>Pseudomonadati</taxon>
        <taxon>Pseudomonadota</taxon>
        <taxon>Gammaproteobacteria</taxon>
        <taxon>Pseudomonadales</taxon>
        <taxon>Pseudomonadaceae</taxon>
        <taxon>Pseudomonas</taxon>
    </lineage>
</organism>
<evidence type="ECO:0000256" key="2">
    <source>
        <dbReference type="SAM" id="Coils"/>
    </source>
</evidence>
<dbReference type="SUPFAM" id="SSF111369">
    <property type="entry name" value="HlyD-like secretion proteins"/>
    <property type="match status" value="1"/>
</dbReference>
<feature type="domain" description="Multidrug resistance protein MdtA-like barrel-sandwich hybrid" evidence="4">
    <location>
        <begin position="64"/>
        <end position="179"/>
    </location>
</feature>
<dbReference type="Proteomes" id="UP000030564">
    <property type="component" value="Unassembled WGS sequence"/>
</dbReference>
<dbReference type="Gene3D" id="2.40.50.100">
    <property type="match status" value="1"/>
</dbReference>
<feature type="transmembrane region" description="Helical" evidence="3">
    <location>
        <begin position="27"/>
        <end position="49"/>
    </location>
</feature>
<dbReference type="EMBL" id="JSFK01000038">
    <property type="protein sequence ID" value="KHA70437.1"/>
    <property type="molecule type" value="Genomic_DNA"/>
</dbReference>
<sequence length="319" mass="35363">MDLLLILTYAAICVAVFKIFRIPLNKWTVPTAVLGGILMIGALIFTMNYNHPYSEVARTYFVSVPVIPIVSGQVIDVPVKGNEPLEKGDVLFRIDPTPFENRVKSLKAQLIAAKGDRYRITELIRRNFGTQRELDAAIARTDDLQAQLDNAQFELDNTTVRAPSKGFVTHVSLRPGMMASKLPLRPSMVFIPEEGQYFAAWMRQNSLLRLTVGDEAEVAFDGIPGKVFAGRVKNVIGVIAEGQVQPSGTLIGYTGSPPAGRVPVIIEITDPEFAQYSKLMPGGAYGQAALYSQHFHHIGTMRKILLRMAAWMNYIFPFH</sequence>
<name>A0A0A6D6T2_9PSED</name>
<gene>
    <name evidence="5" type="ORF">NZ35_25620</name>
</gene>
<evidence type="ECO:0000259" key="4">
    <source>
        <dbReference type="Pfam" id="PF25917"/>
    </source>
</evidence>
<protein>
    <submittedName>
        <fullName evidence="5">Hemolysin D</fullName>
    </submittedName>
</protein>
<reference evidence="5 6" key="1">
    <citation type="submission" date="2014-10" db="EMBL/GenBank/DDBJ databases">
        <title>Draft genome sequence of Pseudomonas chlororaphis EA105.</title>
        <authorList>
            <person name="McCully L.M."/>
            <person name="Bitzer A.S."/>
            <person name="Spence C."/>
            <person name="Bais H."/>
            <person name="Silby M.W."/>
        </authorList>
    </citation>
    <scope>NUCLEOTIDE SEQUENCE [LARGE SCALE GENOMIC DNA]</scope>
    <source>
        <strain evidence="5 6">EA105</strain>
    </source>
</reference>
<keyword evidence="3" id="KW-1133">Transmembrane helix</keyword>
<keyword evidence="3" id="KW-0812">Transmembrane</keyword>
<evidence type="ECO:0000256" key="1">
    <source>
        <dbReference type="ARBA" id="ARBA00009477"/>
    </source>
</evidence>
<dbReference type="Pfam" id="PF25917">
    <property type="entry name" value="BSH_RND"/>
    <property type="match status" value="1"/>
</dbReference>
<evidence type="ECO:0000313" key="6">
    <source>
        <dbReference type="Proteomes" id="UP000030564"/>
    </source>
</evidence>
<proteinExistence type="inferred from homology"/>
<dbReference type="InterPro" id="IPR058625">
    <property type="entry name" value="MdtA-like_BSH"/>
</dbReference>
<dbReference type="PANTHER" id="PTHR30367:SF1">
    <property type="entry name" value="MULTIDRUG RESISTANCE PROTEIN MDTN"/>
    <property type="match status" value="1"/>
</dbReference>
<keyword evidence="2" id="KW-0175">Coiled coil</keyword>
<comment type="caution">
    <text evidence="5">The sequence shown here is derived from an EMBL/GenBank/DDBJ whole genome shotgun (WGS) entry which is preliminary data.</text>
</comment>